<organism evidence="1 2">
    <name type="scientific">Funneliformis geosporum</name>
    <dbReference type="NCBI Taxonomy" id="1117311"/>
    <lineage>
        <taxon>Eukaryota</taxon>
        <taxon>Fungi</taxon>
        <taxon>Fungi incertae sedis</taxon>
        <taxon>Mucoromycota</taxon>
        <taxon>Glomeromycotina</taxon>
        <taxon>Glomeromycetes</taxon>
        <taxon>Glomerales</taxon>
        <taxon>Glomeraceae</taxon>
        <taxon>Funneliformis</taxon>
    </lineage>
</organism>
<accession>A0A9W4SWH7</accession>
<feature type="non-terminal residue" evidence="1">
    <location>
        <position position="60"/>
    </location>
</feature>
<sequence>MKALQIVYDQDPMQEYLSNHVIPVIADWPGQLFIQKAIAQRLLVNNETIPPFVMAFVPMM</sequence>
<dbReference type="EMBL" id="CAMKVN010002941">
    <property type="protein sequence ID" value="CAI2183124.1"/>
    <property type="molecule type" value="Genomic_DNA"/>
</dbReference>
<keyword evidence="2" id="KW-1185">Reference proteome</keyword>
<reference evidence="1" key="1">
    <citation type="submission" date="2022-08" db="EMBL/GenBank/DDBJ databases">
        <authorList>
            <person name="Kallberg Y."/>
            <person name="Tangrot J."/>
            <person name="Rosling A."/>
        </authorList>
    </citation>
    <scope>NUCLEOTIDE SEQUENCE</scope>
    <source>
        <strain evidence="1">Wild A</strain>
    </source>
</reference>
<evidence type="ECO:0000313" key="1">
    <source>
        <dbReference type="EMBL" id="CAI2183124.1"/>
    </source>
</evidence>
<dbReference type="AlphaFoldDB" id="A0A9W4SWH7"/>
<evidence type="ECO:0000313" key="2">
    <source>
        <dbReference type="Proteomes" id="UP001153678"/>
    </source>
</evidence>
<dbReference type="Proteomes" id="UP001153678">
    <property type="component" value="Unassembled WGS sequence"/>
</dbReference>
<name>A0A9W4SWH7_9GLOM</name>
<proteinExistence type="predicted"/>
<comment type="caution">
    <text evidence="1">The sequence shown here is derived from an EMBL/GenBank/DDBJ whole genome shotgun (WGS) entry which is preliminary data.</text>
</comment>
<dbReference type="OrthoDB" id="2419456at2759"/>
<gene>
    <name evidence="1" type="ORF">FWILDA_LOCUS10922</name>
</gene>
<protein>
    <submittedName>
        <fullName evidence="1">5840_t:CDS:1</fullName>
    </submittedName>
</protein>